<feature type="transmembrane region" description="Helical" evidence="10">
    <location>
        <begin position="20"/>
        <end position="40"/>
    </location>
</feature>
<evidence type="ECO:0000313" key="13">
    <source>
        <dbReference type="Proteomes" id="UP000033187"/>
    </source>
</evidence>
<gene>
    <name evidence="12" type="ORF">YBN1229_v1_3626</name>
</gene>
<evidence type="ECO:0000256" key="1">
    <source>
        <dbReference type="ARBA" id="ARBA00002254"/>
    </source>
</evidence>
<evidence type="ECO:0000256" key="6">
    <source>
        <dbReference type="ARBA" id="ARBA00022692"/>
    </source>
</evidence>
<dbReference type="GO" id="GO:0005886">
    <property type="term" value="C:plasma membrane"/>
    <property type="evidence" value="ECO:0007669"/>
    <property type="project" value="UniProtKB-SubCell"/>
</dbReference>
<accession>A0A0D6JJP8</accession>
<dbReference type="Proteomes" id="UP000033187">
    <property type="component" value="Chromosome 1"/>
</dbReference>
<protein>
    <recommendedName>
        <fullName evidence="10">Flagellar protein FliL</fullName>
    </recommendedName>
</protein>
<reference evidence="13" key="1">
    <citation type="submission" date="2015-02" db="EMBL/GenBank/DDBJ databases">
        <authorList>
            <person name="Chooi Y.-H."/>
        </authorList>
    </citation>
    <scope>NUCLEOTIDE SEQUENCE [LARGE SCALE GENOMIC DNA]</scope>
    <source>
        <strain evidence="13">strain Y</strain>
    </source>
</reference>
<keyword evidence="13" id="KW-1185">Reference proteome</keyword>
<keyword evidence="10" id="KW-0997">Cell inner membrane</keyword>
<keyword evidence="5 10" id="KW-0145">Chemotaxis</keyword>
<evidence type="ECO:0000256" key="5">
    <source>
        <dbReference type="ARBA" id="ARBA00022500"/>
    </source>
</evidence>
<dbReference type="GO" id="GO:0006935">
    <property type="term" value="P:chemotaxis"/>
    <property type="evidence" value="ECO:0007669"/>
    <property type="project" value="UniProtKB-KW"/>
</dbReference>
<name>A0A0D6JJP8_9HYPH</name>
<dbReference type="GO" id="GO:0071973">
    <property type="term" value="P:bacterial-type flagellum-dependent cell motility"/>
    <property type="evidence" value="ECO:0007669"/>
    <property type="project" value="InterPro"/>
</dbReference>
<evidence type="ECO:0000256" key="10">
    <source>
        <dbReference type="RuleBase" id="RU364125"/>
    </source>
</evidence>
<evidence type="ECO:0000256" key="9">
    <source>
        <dbReference type="ARBA" id="ARBA00023136"/>
    </source>
</evidence>
<comment type="subcellular location">
    <subcellularLocation>
        <location evidence="10">Cell inner membrane</location>
    </subcellularLocation>
    <subcellularLocation>
        <location evidence="2">Cell membrane</location>
        <topology evidence="2">Single-pass membrane protein</topology>
    </subcellularLocation>
</comment>
<feature type="region of interest" description="Disordered" evidence="11">
    <location>
        <begin position="59"/>
        <end position="87"/>
    </location>
</feature>
<dbReference type="RefSeq" id="WP_052744033.1">
    <property type="nucleotide sequence ID" value="NZ_LN829118.1"/>
</dbReference>
<keyword evidence="12" id="KW-0282">Flagellum</keyword>
<dbReference type="KEGG" id="fil:BN1229_v1_3633"/>
<evidence type="ECO:0000256" key="11">
    <source>
        <dbReference type="SAM" id="MobiDB-lite"/>
    </source>
</evidence>
<evidence type="ECO:0000256" key="3">
    <source>
        <dbReference type="ARBA" id="ARBA00008281"/>
    </source>
</evidence>
<keyword evidence="12" id="KW-0966">Cell projection</keyword>
<proteinExistence type="inferred from homology"/>
<comment type="function">
    <text evidence="1 10">Controls the rotational direction of flagella during chemotaxis.</text>
</comment>
<dbReference type="Pfam" id="PF03748">
    <property type="entry name" value="FliL"/>
    <property type="match status" value="1"/>
</dbReference>
<evidence type="ECO:0000256" key="4">
    <source>
        <dbReference type="ARBA" id="ARBA00022475"/>
    </source>
</evidence>
<keyword evidence="8 10" id="KW-1133">Transmembrane helix</keyword>
<dbReference type="KEGG" id="fiy:BN1229_v1_3626"/>
<organism evidence="12 13">
    <name type="scientific">Candidatus Filomicrobium marinum</name>
    <dbReference type="NCBI Taxonomy" id="1608628"/>
    <lineage>
        <taxon>Bacteria</taxon>
        <taxon>Pseudomonadati</taxon>
        <taxon>Pseudomonadota</taxon>
        <taxon>Alphaproteobacteria</taxon>
        <taxon>Hyphomicrobiales</taxon>
        <taxon>Hyphomicrobiaceae</taxon>
        <taxon>Filomicrobium</taxon>
    </lineage>
</organism>
<evidence type="ECO:0000256" key="7">
    <source>
        <dbReference type="ARBA" id="ARBA00022779"/>
    </source>
</evidence>
<dbReference type="OrthoDB" id="7908910at2"/>
<keyword evidence="12" id="KW-0969">Cilium</keyword>
<dbReference type="EMBL" id="LN829119">
    <property type="protein sequence ID" value="CPR22193.1"/>
    <property type="molecule type" value="Genomic_DNA"/>
</dbReference>
<dbReference type="GO" id="GO:0009425">
    <property type="term" value="C:bacterial-type flagellum basal body"/>
    <property type="evidence" value="ECO:0007669"/>
    <property type="project" value="InterPro"/>
</dbReference>
<keyword evidence="9 10" id="KW-0472">Membrane</keyword>
<sequence>MAKAKNSDKASGGEASALGFILALVMLTLLGGGAGTFFGMQLGGATAFTSFGDGGSVEAVDSSSTEAKDGHGGKVGSSDSDDGSQDQKGPKLVALEPIFANLAEPKNVWMRLEAALLIKPGPQKRDVLILQVSQDVMQFLRTVKLAQLEDASGLQFLRDDLNDIVRTRSDGQVSEILVKGLIVE</sequence>
<keyword evidence="6 10" id="KW-0812">Transmembrane</keyword>
<evidence type="ECO:0000256" key="2">
    <source>
        <dbReference type="ARBA" id="ARBA00004162"/>
    </source>
</evidence>
<dbReference type="InterPro" id="IPR005503">
    <property type="entry name" value="FliL"/>
</dbReference>
<evidence type="ECO:0000256" key="8">
    <source>
        <dbReference type="ARBA" id="ARBA00022989"/>
    </source>
</evidence>
<dbReference type="AlphaFoldDB" id="A0A0D6JJP8"/>
<keyword evidence="4" id="KW-1003">Cell membrane</keyword>
<evidence type="ECO:0000313" key="12">
    <source>
        <dbReference type="EMBL" id="CPR22193.1"/>
    </source>
</evidence>
<keyword evidence="7 10" id="KW-0283">Flagellar rotation</keyword>
<comment type="similarity">
    <text evidence="3 10">Belongs to the FliL family.</text>
</comment>